<dbReference type="InterPro" id="IPR051377">
    <property type="entry name" value="DNA_Pol-Epsilon_Subunit"/>
</dbReference>
<evidence type="ECO:0000256" key="5">
    <source>
        <dbReference type="ARBA" id="ARBA00042096"/>
    </source>
</evidence>
<keyword evidence="2" id="KW-0235">DNA replication</keyword>
<dbReference type="GO" id="GO:0008623">
    <property type="term" value="C:CHRAC"/>
    <property type="evidence" value="ECO:0007669"/>
    <property type="project" value="TreeGrafter"/>
</dbReference>
<feature type="compositionally biased region" description="Basic and acidic residues" evidence="6">
    <location>
        <begin position="154"/>
        <end position="170"/>
    </location>
</feature>
<dbReference type="RefSeq" id="XP_018135107.1">
    <property type="nucleotide sequence ID" value="XM_018269763.2"/>
</dbReference>
<dbReference type="GO" id="GO:0006272">
    <property type="term" value="P:leading strand elongation"/>
    <property type="evidence" value="ECO:0007669"/>
    <property type="project" value="TreeGrafter"/>
</dbReference>
<organism evidence="8 9">
    <name type="scientific">Pseudogymnoascus verrucosus</name>
    <dbReference type="NCBI Taxonomy" id="342668"/>
    <lineage>
        <taxon>Eukaryota</taxon>
        <taxon>Fungi</taxon>
        <taxon>Dikarya</taxon>
        <taxon>Ascomycota</taxon>
        <taxon>Pezizomycotina</taxon>
        <taxon>Leotiomycetes</taxon>
        <taxon>Thelebolales</taxon>
        <taxon>Thelebolaceae</taxon>
        <taxon>Pseudogymnoascus</taxon>
    </lineage>
</organism>
<feature type="compositionally biased region" description="Acidic residues" evidence="6">
    <location>
        <begin position="234"/>
        <end position="247"/>
    </location>
</feature>
<evidence type="ECO:0000256" key="1">
    <source>
        <dbReference type="ARBA" id="ARBA00004123"/>
    </source>
</evidence>
<dbReference type="CDD" id="cd22928">
    <property type="entry name" value="HFD_POLE3_DPB4"/>
    <property type="match status" value="1"/>
</dbReference>
<evidence type="ECO:0000259" key="7">
    <source>
        <dbReference type="Pfam" id="PF00808"/>
    </source>
</evidence>
<evidence type="ECO:0000256" key="6">
    <source>
        <dbReference type="SAM" id="MobiDB-lite"/>
    </source>
</evidence>
<evidence type="ECO:0000256" key="4">
    <source>
        <dbReference type="ARBA" id="ARBA00039775"/>
    </source>
</evidence>
<evidence type="ECO:0000313" key="8">
    <source>
        <dbReference type="EMBL" id="OBU01375.1"/>
    </source>
</evidence>
<dbReference type="AlphaFoldDB" id="A0A2P2SX47"/>
<evidence type="ECO:0000313" key="9">
    <source>
        <dbReference type="Proteomes" id="UP000091956"/>
    </source>
</evidence>
<feature type="compositionally biased region" description="Acidic residues" evidence="6">
    <location>
        <begin position="176"/>
        <end position="192"/>
    </location>
</feature>
<feature type="domain" description="Transcription factor CBF/NF-Y/archaeal histone" evidence="7">
    <location>
        <begin position="44"/>
        <end position="108"/>
    </location>
</feature>
<feature type="compositionally biased region" description="Basic residues" evidence="6">
    <location>
        <begin position="133"/>
        <end position="144"/>
    </location>
</feature>
<name>A0A2P2SX47_9PEZI</name>
<feature type="compositionally biased region" description="Acidic residues" evidence="6">
    <location>
        <begin position="200"/>
        <end position="218"/>
    </location>
</feature>
<accession>A0A2P2SX47</accession>
<dbReference type="GeneID" id="28833617"/>
<feature type="compositionally biased region" description="Basic and acidic residues" evidence="6">
    <location>
        <begin position="219"/>
        <end position="233"/>
    </location>
</feature>
<keyword evidence="9" id="KW-1185">Reference proteome</keyword>
<gene>
    <name evidence="8" type="ORF">VE01_00231</name>
</gene>
<reference evidence="9" key="2">
    <citation type="journal article" date="2018" name="Nat. Commun.">
        <title>Extreme sensitivity to ultraviolet light in the fungal pathogen causing white-nose syndrome of bats.</title>
        <authorList>
            <person name="Palmer J.M."/>
            <person name="Drees K.P."/>
            <person name="Foster J.T."/>
            <person name="Lindner D.L."/>
        </authorList>
    </citation>
    <scope>NUCLEOTIDE SEQUENCE [LARGE SCALE GENOMIC DNA]</scope>
    <source>
        <strain evidence="9">UAMH 10579</strain>
    </source>
</reference>
<dbReference type="Proteomes" id="UP000091956">
    <property type="component" value="Unassembled WGS sequence"/>
</dbReference>
<feature type="region of interest" description="Disordered" evidence="6">
    <location>
        <begin position="1"/>
        <end position="35"/>
    </location>
</feature>
<dbReference type="GO" id="GO:0008622">
    <property type="term" value="C:epsilon DNA polymerase complex"/>
    <property type="evidence" value="ECO:0007669"/>
    <property type="project" value="TreeGrafter"/>
</dbReference>
<evidence type="ECO:0000256" key="3">
    <source>
        <dbReference type="ARBA" id="ARBA00023242"/>
    </source>
</evidence>
<proteinExistence type="predicted"/>
<sequence length="247" mass="26993">MPPRKSDVAKATSEEVAVGAPSTSTPAKEAAHKEKDGINIEDLNLPKSIVTRLAKSVLPPSTQIQGNAMLAMTKSATVFVGYLAAHANEYAQAANRKTVAPADVLRALEDLEFGEFRPRLERELEVFSENAARKRAGAAKKKKGGEKEEGEGKEEEKEGGPKAKKARLEEGAEVGGVEEEETQLDDHEEGEEEHEHEHEGDEEPDDEVEDDGEEEEQEDEHHDGDGEDRVDNGRDEDEALDNGEDSD</sequence>
<feature type="region of interest" description="Disordered" evidence="6">
    <location>
        <begin position="125"/>
        <end position="247"/>
    </location>
</feature>
<dbReference type="SUPFAM" id="SSF47113">
    <property type="entry name" value="Histone-fold"/>
    <property type="match status" value="1"/>
</dbReference>
<dbReference type="EMBL" id="KV460206">
    <property type="protein sequence ID" value="OBU01375.1"/>
    <property type="molecule type" value="Genomic_DNA"/>
</dbReference>
<dbReference type="Pfam" id="PF00808">
    <property type="entry name" value="CBFD_NFYB_HMF"/>
    <property type="match status" value="1"/>
</dbReference>
<dbReference type="GO" id="GO:0031490">
    <property type="term" value="F:chromatin DNA binding"/>
    <property type="evidence" value="ECO:0007669"/>
    <property type="project" value="TreeGrafter"/>
</dbReference>
<dbReference type="PANTHER" id="PTHR46172:SF1">
    <property type="entry name" value="DNA POLYMERASE EPSILON SUBUNIT 3"/>
    <property type="match status" value="1"/>
</dbReference>
<keyword evidence="3" id="KW-0539">Nucleus</keyword>
<dbReference type="GO" id="GO:0031507">
    <property type="term" value="P:heterochromatin formation"/>
    <property type="evidence" value="ECO:0007669"/>
    <property type="project" value="TreeGrafter"/>
</dbReference>
<dbReference type="PANTHER" id="PTHR46172">
    <property type="entry name" value="DNA POLYMERASE EPSILON SUBUNIT 3"/>
    <property type="match status" value="1"/>
</dbReference>
<reference evidence="8 9" key="1">
    <citation type="submission" date="2016-03" db="EMBL/GenBank/DDBJ databases">
        <title>Comparative genomics of Pseudogymnoascus destructans, the fungus causing white-nose syndrome of bats.</title>
        <authorList>
            <person name="Palmer J.M."/>
            <person name="Drees K.P."/>
            <person name="Foster J.T."/>
            <person name="Lindner D.L."/>
        </authorList>
    </citation>
    <scope>NUCLEOTIDE SEQUENCE [LARGE SCALE GENOMIC DNA]</scope>
    <source>
        <strain evidence="8 9">UAMH 10579</strain>
    </source>
</reference>
<evidence type="ECO:0000256" key="2">
    <source>
        <dbReference type="ARBA" id="ARBA00022705"/>
    </source>
</evidence>
<dbReference type="GO" id="GO:0006974">
    <property type="term" value="P:DNA damage response"/>
    <property type="evidence" value="ECO:0007669"/>
    <property type="project" value="TreeGrafter"/>
</dbReference>
<dbReference type="InterPro" id="IPR009072">
    <property type="entry name" value="Histone-fold"/>
</dbReference>
<dbReference type="STRING" id="342668.A0A2P2SX47"/>
<dbReference type="GO" id="GO:0046982">
    <property type="term" value="F:protein heterodimerization activity"/>
    <property type="evidence" value="ECO:0007669"/>
    <property type="project" value="InterPro"/>
</dbReference>
<dbReference type="InterPro" id="IPR003958">
    <property type="entry name" value="CBFA_NFYB_domain"/>
</dbReference>
<protein>
    <recommendedName>
        <fullName evidence="4">DNA polymerase epsilon subunit D</fullName>
    </recommendedName>
    <alternativeName>
        <fullName evidence="5">DNA polymerase II subunit D</fullName>
    </alternativeName>
</protein>
<comment type="subcellular location">
    <subcellularLocation>
        <location evidence="1">Nucleus</location>
    </subcellularLocation>
</comment>
<dbReference type="Gene3D" id="1.10.20.10">
    <property type="entry name" value="Histone, subunit A"/>
    <property type="match status" value="1"/>
</dbReference>
<dbReference type="OrthoDB" id="1707486at2759"/>